<sequence>MERNLQMETERLLLRSVAMSDVEEVARTYEIENGPLSIERATEAISWMANNHRLNSPRCFRHVCLAVFPKGRNEIIGWCGLDGGFGQNKDRTKIEI</sequence>
<comment type="caution">
    <text evidence="1">The sequence shown here is derived from an EMBL/GenBank/DDBJ whole genome shotgun (WGS) entry which is preliminary data.</text>
</comment>
<dbReference type="AlphaFoldDB" id="X0UMF9"/>
<organism evidence="1">
    <name type="scientific">marine sediment metagenome</name>
    <dbReference type="NCBI Taxonomy" id="412755"/>
    <lineage>
        <taxon>unclassified sequences</taxon>
        <taxon>metagenomes</taxon>
        <taxon>ecological metagenomes</taxon>
    </lineage>
</organism>
<evidence type="ECO:0008006" key="2">
    <source>
        <dbReference type="Google" id="ProtNLM"/>
    </source>
</evidence>
<dbReference type="InterPro" id="IPR016181">
    <property type="entry name" value="Acyl_CoA_acyltransferase"/>
</dbReference>
<protein>
    <recommendedName>
        <fullName evidence="2">N-acetyltransferase domain-containing protein</fullName>
    </recommendedName>
</protein>
<dbReference type="SUPFAM" id="SSF55729">
    <property type="entry name" value="Acyl-CoA N-acyltransferases (Nat)"/>
    <property type="match status" value="1"/>
</dbReference>
<accession>X0UMF9</accession>
<dbReference type="EMBL" id="BARS01010095">
    <property type="protein sequence ID" value="GAF89700.1"/>
    <property type="molecule type" value="Genomic_DNA"/>
</dbReference>
<name>X0UMF9_9ZZZZ</name>
<dbReference type="Gene3D" id="3.40.630.30">
    <property type="match status" value="1"/>
</dbReference>
<gene>
    <name evidence="1" type="ORF">S01H1_18819</name>
</gene>
<proteinExistence type="predicted"/>
<evidence type="ECO:0000313" key="1">
    <source>
        <dbReference type="EMBL" id="GAF89700.1"/>
    </source>
</evidence>
<reference evidence="1" key="1">
    <citation type="journal article" date="2014" name="Front. Microbiol.">
        <title>High frequency of phylogenetically diverse reductive dehalogenase-homologous genes in deep subseafloor sedimentary metagenomes.</title>
        <authorList>
            <person name="Kawai M."/>
            <person name="Futagami T."/>
            <person name="Toyoda A."/>
            <person name="Takaki Y."/>
            <person name="Nishi S."/>
            <person name="Hori S."/>
            <person name="Arai W."/>
            <person name="Tsubouchi T."/>
            <person name="Morono Y."/>
            <person name="Uchiyama I."/>
            <person name="Ito T."/>
            <person name="Fujiyama A."/>
            <person name="Inagaki F."/>
            <person name="Takami H."/>
        </authorList>
    </citation>
    <scope>NUCLEOTIDE SEQUENCE</scope>
    <source>
        <strain evidence="1">Expedition CK06-06</strain>
    </source>
</reference>